<evidence type="ECO:0000259" key="3">
    <source>
        <dbReference type="Pfam" id="PF16861"/>
    </source>
</evidence>
<keyword evidence="4" id="KW-0808">Transferase</keyword>
<accession>A0A838Y3K1</accession>
<dbReference type="Pfam" id="PF02543">
    <property type="entry name" value="Carbam_trans_N"/>
    <property type="match status" value="1"/>
</dbReference>
<organism evidence="4 5">
    <name type="scientific">Stappia taiwanensis</name>
    <dbReference type="NCBI Taxonomy" id="992267"/>
    <lineage>
        <taxon>Bacteria</taxon>
        <taxon>Pseudomonadati</taxon>
        <taxon>Pseudomonadota</taxon>
        <taxon>Alphaproteobacteria</taxon>
        <taxon>Hyphomicrobiales</taxon>
        <taxon>Stappiaceae</taxon>
        <taxon>Stappia</taxon>
    </lineage>
</organism>
<dbReference type="AlphaFoldDB" id="A0A838Y3K1"/>
<dbReference type="PANTHER" id="PTHR34847">
    <property type="entry name" value="NODULATION PROTEIN U"/>
    <property type="match status" value="1"/>
</dbReference>
<dbReference type="Gene3D" id="3.30.420.40">
    <property type="match status" value="2"/>
</dbReference>
<dbReference type="Gene3D" id="3.90.870.20">
    <property type="entry name" value="Carbamoyltransferase, C-terminal domain"/>
    <property type="match status" value="1"/>
</dbReference>
<dbReference type="Proteomes" id="UP000559404">
    <property type="component" value="Unassembled WGS sequence"/>
</dbReference>
<evidence type="ECO:0000259" key="2">
    <source>
        <dbReference type="Pfam" id="PF02543"/>
    </source>
</evidence>
<name>A0A838Y3K1_9HYPH</name>
<evidence type="ECO:0000313" key="5">
    <source>
        <dbReference type="Proteomes" id="UP000559404"/>
    </source>
</evidence>
<keyword evidence="5" id="KW-1185">Reference proteome</keyword>
<dbReference type="InterPro" id="IPR043129">
    <property type="entry name" value="ATPase_NBD"/>
</dbReference>
<dbReference type="GO" id="GO:0016740">
    <property type="term" value="F:transferase activity"/>
    <property type="evidence" value="ECO:0007669"/>
    <property type="project" value="UniProtKB-KW"/>
</dbReference>
<dbReference type="PANTHER" id="PTHR34847:SF1">
    <property type="entry name" value="NODULATION PROTEIN U"/>
    <property type="match status" value="1"/>
</dbReference>
<reference evidence="4 5" key="1">
    <citation type="submission" date="2020-07" db="EMBL/GenBank/DDBJ databases">
        <authorList>
            <person name="Li M."/>
        </authorList>
    </citation>
    <scope>NUCLEOTIDE SEQUENCE [LARGE SCALE GENOMIC DNA]</scope>
    <source>
        <strain evidence="4 5">DSM 23284</strain>
    </source>
</reference>
<proteinExistence type="inferred from homology"/>
<comment type="similarity">
    <text evidence="1">Belongs to the NodU/CmcH family.</text>
</comment>
<dbReference type="Pfam" id="PF16861">
    <property type="entry name" value="Carbam_trans_C"/>
    <property type="match status" value="1"/>
</dbReference>
<evidence type="ECO:0000313" key="4">
    <source>
        <dbReference type="EMBL" id="MBA4613543.1"/>
    </source>
</evidence>
<dbReference type="InterPro" id="IPR051338">
    <property type="entry name" value="NodU/CmcH_Carbamoyltrnsfr"/>
</dbReference>
<sequence>MLLHEGRLVVWVEQERLSRTKHAIDEPPAEALRACLEFAGIGPADLDCIALGSDHDSLARWLCLDAEQRRKVLPFDRPARILPADLLDGAPPPPTVTVRHHLAHAASAFYPSGFDRAAGLVMDAMGEDASTSLAVCQGNDLSLPVSYGVEESLGFFYEAAALYAGFSRLQTGKLMGLASYGTPGEPMPLEADRNQSGRLWTLRHNARTPGRAGIDAREDDLLAFFGEQVFPHCRRETEEVMAYQDFAASAQAALEDAILTLAERAVTVAGSRDLTLSGGVALNCSANGVLSRSGLCDRLFVQPASTDSGVAYGAALVKARELYGTSFHPGEMRHAYWGLESTRTEIRAALDASGLPYRELAAPALCEAAAEVIARDGIVAWHQGRAEIGPRALGARSLLGNPARRATLARINRIKQREVWRPLAPSVLDTQFDAYFDGTPNPFMIVSALVRPQMRRRIPAVTHVDGTARPQVVTRSANPRFHDLLTHLHRKTGTPIAINTSLNGPEEPICLRPAETIRLFQSTEIDALALGDFLVEKPHG</sequence>
<dbReference type="SUPFAM" id="SSF53067">
    <property type="entry name" value="Actin-like ATPase domain"/>
    <property type="match status" value="1"/>
</dbReference>
<dbReference type="InterPro" id="IPR003696">
    <property type="entry name" value="Carbtransf_dom"/>
</dbReference>
<protein>
    <submittedName>
        <fullName evidence="4">Carbamoyltransferase</fullName>
    </submittedName>
</protein>
<feature type="domain" description="Carbamoyltransferase C-terminal" evidence="3">
    <location>
        <begin position="370"/>
        <end position="537"/>
    </location>
</feature>
<reference evidence="4 5" key="2">
    <citation type="submission" date="2020-08" db="EMBL/GenBank/DDBJ databases">
        <title>Stappia taiwanensis sp. nov., isolated from a coastal thermal spring.</title>
        <authorList>
            <person name="Kampfer P."/>
        </authorList>
    </citation>
    <scope>NUCLEOTIDE SEQUENCE [LARGE SCALE GENOMIC DNA]</scope>
    <source>
        <strain evidence="4 5">DSM 23284</strain>
    </source>
</reference>
<dbReference type="InterPro" id="IPR031730">
    <property type="entry name" value="Carbam_trans_C"/>
</dbReference>
<evidence type="ECO:0000256" key="1">
    <source>
        <dbReference type="ARBA" id="ARBA00006129"/>
    </source>
</evidence>
<dbReference type="EMBL" id="JACEON010000020">
    <property type="protein sequence ID" value="MBA4613543.1"/>
    <property type="molecule type" value="Genomic_DNA"/>
</dbReference>
<dbReference type="InterPro" id="IPR038152">
    <property type="entry name" value="Carbam_trans_C_sf"/>
</dbReference>
<comment type="caution">
    <text evidence="4">The sequence shown here is derived from an EMBL/GenBank/DDBJ whole genome shotgun (WGS) entry which is preliminary data.</text>
</comment>
<feature type="domain" description="Carbamoyltransferase" evidence="2">
    <location>
        <begin position="94"/>
        <end position="316"/>
    </location>
</feature>
<gene>
    <name evidence="4" type="ORF">H1W37_17940</name>
</gene>
<dbReference type="CDD" id="cd24098">
    <property type="entry name" value="ASKHA_NBD_TobZ_N"/>
    <property type="match status" value="1"/>
</dbReference>